<organism evidence="7 8">
    <name type="scientific">Microcaecilia unicolor</name>
    <dbReference type="NCBI Taxonomy" id="1415580"/>
    <lineage>
        <taxon>Eukaryota</taxon>
        <taxon>Metazoa</taxon>
        <taxon>Chordata</taxon>
        <taxon>Craniata</taxon>
        <taxon>Vertebrata</taxon>
        <taxon>Euteleostomi</taxon>
        <taxon>Amphibia</taxon>
        <taxon>Gymnophiona</taxon>
        <taxon>Siphonopidae</taxon>
        <taxon>Microcaecilia</taxon>
    </lineage>
</organism>
<dbReference type="KEGG" id="muo:115456479"/>
<dbReference type="InParanoid" id="A0A6P7WUA3"/>
<dbReference type="OrthoDB" id="10257697at2759"/>
<comment type="function">
    <text evidence="1">Heme-binding protein which promotes neuronal but not astrocyte differentiation.</text>
</comment>
<keyword evidence="7" id="KW-1185">Reference proteome</keyword>
<keyword evidence="5" id="KW-0732">Signal</keyword>
<feature type="signal peptide" evidence="5">
    <location>
        <begin position="1"/>
        <end position="26"/>
    </location>
</feature>
<dbReference type="Proteomes" id="UP000515156">
    <property type="component" value="Chromosome 13"/>
</dbReference>
<reference evidence="8" key="1">
    <citation type="submission" date="2025-08" db="UniProtKB">
        <authorList>
            <consortium name="RefSeq"/>
        </authorList>
    </citation>
    <scope>IDENTIFICATION</scope>
</reference>
<protein>
    <recommendedName>
        <fullName evidence="3">Neuferricin</fullName>
    </recommendedName>
    <alternativeName>
        <fullName evidence="4">Cytochrome b5 domain-containing protein 2</fullName>
    </alternativeName>
</protein>
<dbReference type="AlphaFoldDB" id="A0A6P7WUA3"/>
<dbReference type="PANTHER" id="PTHR10281:SF4">
    <property type="entry name" value="NEUFERRICIN"/>
    <property type="match status" value="1"/>
</dbReference>
<dbReference type="InterPro" id="IPR036400">
    <property type="entry name" value="Cyt_B5-like_heme/steroid_sf"/>
</dbReference>
<dbReference type="RefSeq" id="XP_030041439.1">
    <property type="nucleotide sequence ID" value="XM_030185579.1"/>
</dbReference>
<dbReference type="SUPFAM" id="SSF55856">
    <property type="entry name" value="Cytochrome b5-like heme/steroid binding domain"/>
    <property type="match status" value="1"/>
</dbReference>
<evidence type="ECO:0000256" key="3">
    <source>
        <dbReference type="ARBA" id="ARBA00039568"/>
    </source>
</evidence>
<dbReference type="FunFam" id="3.10.120.10:FF:000003">
    <property type="entry name" value="membrane-associated progesterone receptor component 1"/>
    <property type="match status" value="1"/>
</dbReference>
<dbReference type="InterPro" id="IPR001199">
    <property type="entry name" value="Cyt_B5-like_heme/steroid-bd"/>
</dbReference>
<dbReference type="FunCoup" id="A0A6P7WUA3">
    <property type="interactions" value="1659"/>
</dbReference>
<feature type="domain" description="Cytochrome b5 heme-binding" evidence="6">
    <location>
        <begin position="49"/>
        <end position="145"/>
    </location>
</feature>
<accession>A0A6P7WUA3</accession>
<dbReference type="SMART" id="SM01117">
    <property type="entry name" value="Cyt-b5"/>
    <property type="match status" value="1"/>
</dbReference>
<evidence type="ECO:0000313" key="7">
    <source>
        <dbReference type="Proteomes" id="UP000515156"/>
    </source>
</evidence>
<feature type="chain" id="PRO_5028206207" description="Neuferricin" evidence="5">
    <location>
        <begin position="27"/>
        <end position="274"/>
    </location>
</feature>
<comment type="similarity">
    <text evidence="2">Belongs to the cytochrome b5 family. MAPR subfamily.</text>
</comment>
<sequence length="274" mass="30139">MLGYLSAAAICLAAVVLIDFDPWSLTFHDIPGYLYLFPENSARGAEKLLSKEELHRYTGVTGSSGLYLAVLGQVFDVQKGREHYGPGGSYSFFAGKDASRAYVTGDFSENGLVDDVSGLSPSEMLTLQDWLSFYKKNYVFVGKLVGHFYDEFGEPTAAAKEAKAVMDEGLKLKGQQQEQRKQFPSCNSEWTSTSGTKVWCSQKSGGIERDWTGVPRKMYTPGSEGHHCVCVRTTGSPTGHSGSSAYSNRGDLDNPKLQEYEGCHPNSEWCMLKD</sequence>
<proteinExistence type="inferred from homology"/>
<evidence type="ECO:0000256" key="5">
    <source>
        <dbReference type="SAM" id="SignalP"/>
    </source>
</evidence>
<dbReference type="GeneID" id="115456479"/>
<name>A0A6P7WUA3_9AMPH</name>
<evidence type="ECO:0000259" key="6">
    <source>
        <dbReference type="SMART" id="SM01117"/>
    </source>
</evidence>
<dbReference type="InterPro" id="IPR050577">
    <property type="entry name" value="MAPR/NEUFC/NENF-like"/>
</dbReference>
<evidence type="ECO:0000256" key="1">
    <source>
        <dbReference type="ARBA" id="ARBA00037690"/>
    </source>
</evidence>
<gene>
    <name evidence="8" type="primary">LOC115456479</name>
</gene>
<evidence type="ECO:0000256" key="4">
    <source>
        <dbReference type="ARBA" id="ARBA00042241"/>
    </source>
</evidence>
<dbReference type="PANTHER" id="PTHR10281">
    <property type="entry name" value="MEMBRANE-ASSOCIATED PROGESTERONE RECEPTOR COMPONENT-RELATED"/>
    <property type="match status" value="1"/>
</dbReference>
<evidence type="ECO:0000313" key="8">
    <source>
        <dbReference type="RefSeq" id="XP_030041439.1"/>
    </source>
</evidence>
<evidence type="ECO:0000256" key="2">
    <source>
        <dbReference type="ARBA" id="ARBA00038357"/>
    </source>
</evidence>
<dbReference type="Gene3D" id="3.10.120.10">
    <property type="entry name" value="Cytochrome b5-like heme/steroid binding domain"/>
    <property type="match status" value="1"/>
</dbReference>
<dbReference type="GO" id="GO:0012505">
    <property type="term" value="C:endomembrane system"/>
    <property type="evidence" value="ECO:0007669"/>
    <property type="project" value="TreeGrafter"/>
</dbReference>
<dbReference type="Pfam" id="PF00173">
    <property type="entry name" value="Cyt-b5"/>
    <property type="match status" value="1"/>
</dbReference>
<dbReference type="GO" id="GO:0016020">
    <property type="term" value="C:membrane"/>
    <property type="evidence" value="ECO:0007669"/>
    <property type="project" value="TreeGrafter"/>
</dbReference>